<sequence>MKINEFTPDTAVFDKVGGNTYKQNVSNDSKDNTVNNEDGAASFSNLLQSKLNEVNNDQVQANNSIQEFVEGDRSDIHNVMLDAEQAKMSLELAVQIRNKFVEAYQEINRTQL</sequence>
<dbReference type="GO" id="GO:0009425">
    <property type="term" value="C:bacterial-type flagellum basal body"/>
    <property type="evidence" value="ECO:0007669"/>
    <property type="project" value="UniProtKB-SubCell"/>
</dbReference>
<dbReference type="InterPro" id="IPR001624">
    <property type="entry name" value="FliE"/>
</dbReference>
<dbReference type="PANTHER" id="PTHR34653:SF1">
    <property type="entry name" value="FLAGELLAR HOOK-BASAL BODY COMPLEX PROTEIN FLIE"/>
    <property type="match status" value="1"/>
</dbReference>
<dbReference type="PRINTS" id="PR01006">
    <property type="entry name" value="FLGHOOKFLIE"/>
</dbReference>
<protein>
    <recommendedName>
        <fullName evidence="4 5">Flagellar hook-basal body complex protein FliE</fullName>
    </recommendedName>
</protein>
<comment type="similarity">
    <text evidence="2 4">Belongs to the FliE family.</text>
</comment>
<dbReference type="RefSeq" id="WP_122057803.1">
    <property type="nucleotide sequence ID" value="NZ_RFAQ01000003.1"/>
</dbReference>
<keyword evidence="6" id="KW-0969">Cilium</keyword>
<dbReference type="AlphaFoldDB" id="A0A3M0T0Z4"/>
<keyword evidence="6" id="KW-0282">Flagellum</keyword>
<evidence type="ECO:0000256" key="5">
    <source>
        <dbReference type="NCBIfam" id="TIGR00205"/>
    </source>
</evidence>
<evidence type="ECO:0000313" key="7">
    <source>
        <dbReference type="Proteomes" id="UP000277999"/>
    </source>
</evidence>
<dbReference type="GO" id="GO:0005198">
    <property type="term" value="F:structural molecule activity"/>
    <property type="evidence" value="ECO:0007669"/>
    <property type="project" value="UniProtKB-UniRule"/>
</dbReference>
<proteinExistence type="inferred from homology"/>
<organism evidence="6 7">
    <name type="scientific">Clostridium autoethanogenum</name>
    <dbReference type="NCBI Taxonomy" id="84023"/>
    <lineage>
        <taxon>Bacteria</taxon>
        <taxon>Bacillati</taxon>
        <taxon>Bacillota</taxon>
        <taxon>Clostridia</taxon>
        <taxon>Eubacteriales</taxon>
        <taxon>Clostridiaceae</taxon>
        <taxon>Clostridium</taxon>
    </lineage>
</organism>
<dbReference type="GO" id="GO:0003774">
    <property type="term" value="F:cytoskeletal motor activity"/>
    <property type="evidence" value="ECO:0007669"/>
    <property type="project" value="InterPro"/>
</dbReference>
<dbReference type="HAMAP" id="MF_00724">
    <property type="entry name" value="FliE"/>
    <property type="match status" value="1"/>
</dbReference>
<accession>A0A3M0T0Z4</accession>
<comment type="subcellular location">
    <subcellularLocation>
        <location evidence="1 4">Bacterial flagellum basal body</location>
    </subcellularLocation>
</comment>
<dbReference type="EMBL" id="RFAQ01000003">
    <property type="protein sequence ID" value="RMD04300.1"/>
    <property type="molecule type" value="Genomic_DNA"/>
</dbReference>
<evidence type="ECO:0000313" key="6">
    <source>
        <dbReference type="EMBL" id="RMD04300.1"/>
    </source>
</evidence>
<dbReference type="PANTHER" id="PTHR34653">
    <property type="match status" value="1"/>
</dbReference>
<dbReference type="Proteomes" id="UP000277999">
    <property type="component" value="Unassembled WGS sequence"/>
</dbReference>
<evidence type="ECO:0000256" key="4">
    <source>
        <dbReference type="HAMAP-Rule" id="MF_00724"/>
    </source>
</evidence>
<keyword evidence="3 4" id="KW-0975">Bacterial flagellum</keyword>
<dbReference type="NCBIfam" id="TIGR00205">
    <property type="entry name" value="fliE"/>
    <property type="match status" value="1"/>
</dbReference>
<evidence type="ECO:0000256" key="2">
    <source>
        <dbReference type="ARBA" id="ARBA00009272"/>
    </source>
</evidence>
<dbReference type="Pfam" id="PF02049">
    <property type="entry name" value="FliE"/>
    <property type="match status" value="1"/>
</dbReference>
<comment type="caution">
    <text evidence="6">The sequence shown here is derived from an EMBL/GenBank/DDBJ whole genome shotgun (WGS) entry which is preliminary data.</text>
</comment>
<evidence type="ECO:0000256" key="3">
    <source>
        <dbReference type="ARBA" id="ARBA00023143"/>
    </source>
</evidence>
<reference evidence="6 7" key="1">
    <citation type="submission" date="2018-10" db="EMBL/GenBank/DDBJ databases">
        <title>Genome-centric metagenomics revealed C2 chemical producing, CO utilizing Clostridium with novel acetogenic gene cluster.</title>
        <authorList>
            <person name="Kang H."/>
            <person name="Park B."/>
            <person name="Choi I.G."/>
            <person name="Chang I.S."/>
        </authorList>
    </citation>
    <scope>NUCLEOTIDE SEQUENCE [LARGE SCALE GENOMIC DNA]</scope>
    <source>
        <strain evidence="6 7">H21-9</strain>
    </source>
</reference>
<evidence type="ECO:0000256" key="1">
    <source>
        <dbReference type="ARBA" id="ARBA00004117"/>
    </source>
</evidence>
<keyword evidence="6" id="KW-0966">Cell projection</keyword>
<gene>
    <name evidence="4 6" type="primary">fliE</name>
    <name evidence="6" type="ORF">D9O40_02310</name>
</gene>
<dbReference type="GO" id="GO:0071973">
    <property type="term" value="P:bacterial-type flagellum-dependent cell motility"/>
    <property type="evidence" value="ECO:0007669"/>
    <property type="project" value="InterPro"/>
</dbReference>
<name>A0A3M0T0Z4_9CLOT</name>